<reference evidence="1 2" key="1">
    <citation type="journal article" date="2019" name="Nat. Microbiol.">
        <title>Mediterranean grassland soil C-N compound turnover is dependent on rainfall and depth, and is mediated by genomically divergent microorganisms.</title>
        <authorList>
            <person name="Diamond S."/>
            <person name="Andeer P.F."/>
            <person name="Li Z."/>
            <person name="Crits-Christoph A."/>
            <person name="Burstein D."/>
            <person name="Anantharaman K."/>
            <person name="Lane K.R."/>
            <person name="Thomas B.C."/>
            <person name="Pan C."/>
            <person name="Northen T.R."/>
            <person name="Banfield J.F."/>
        </authorList>
    </citation>
    <scope>NUCLEOTIDE SEQUENCE [LARGE SCALE GENOMIC DNA]</scope>
    <source>
        <strain evidence="1">NP_8</strain>
    </source>
</reference>
<proteinExistence type="predicted"/>
<dbReference type="Proteomes" id="UP000318834">
    <property type="component" value="Unassembled WGS sequence"/>
</dbReference>
<name>A0A537IYL9_9BACT</name>
<sequence length="113" mass="13154">MDEEKVLEDVKAAVLLALDNRRGLVAFSRLEALEMDQRARAVEREALEQVRKLLPTTSQGQRLQQVKTRLDRMDEALQALAGRQDIHDRSRALERDDITWRAFEDISWLLEEP</sequence>
<comment type="caution">
    <text evidence="1">The sequence shown here is derived from an EMBL/GenBank/DDBJ whole genome shotgun (WGS) entry which is preliminary data.</text>
</comment>
<dbReference type="AlphaFoldDB" id="A0A537IYL9"/>
<gene>
    <name evidence="1" type="ORF">E6H05_04580</name>
</gene>
<dbReference type="EMBL" id="VBAP01000029">
    <property type="protein sequence ID" value="TMI76152.1"/>
    <property type="molecule type" value="Genomic_DNA"/>
</dbReference>
<evidence type="ECO:0000313" key="2">
    <source>
        <dbReference type="Proteomes" id="UP000318834"/>
    </source>
</evidence>
<protein>
    <submittedName>
        <fullName evidence="1">Uncharacterized protein</fullName>
    </submittedName>
</protein>
<accession>A0A537IYL9</accession>
<organism evidence="1 2">
    <name type="scientific">Candidatus Segetimicrobium genomatis</name>
    <dbReference type="NCBI Taxonomy" id="2569760"/>
    <lineage>
        <taxon>Bacteria</taxon>
        <taxon>Bacillati</taxon>
        <taxon>Candidatus Sysuimicrobiota</taxon>
        <taxon>Candidatus Sysuimicrobiia</taxon>
        <taxon>Candidatus Sysuimicrobiales</taxon>
        <taxon>Candidatus Segetimicrobiaceae</taxon>
        <taxon>Candidatus Segetimicrobium</taxon>
    </lineage>
</organism>
<evidence type="ECO:0000313" key="1">
    <source>
        <dbReference type="EMBL" id="TMI76152.1"/>
    </source>
</evidence>